<keyword evidence="1" id="KW-0805">Transcription regulation</keyword>
<dbReference type="AlphaFoldDB" id="A0A5C7FS16"/>
<dbReference type="InterPro" id="IPR020449">
    <property type="entry name" value="Tscrpt_reg_AraC-type_HTH"/>
</dbReference>
<keyword evidence="2" id="KW-0238">DNA-binding</keyword>
<dbReference type="InterPro" id="IPR018060">
    <property type="entry name" value="HTH_AraC"/>
</dbReference>
<dbReference type="PRINTS" id="PR00032">
    <property type="entry name" value="HTHARAC"/>
</dbReference>
<dbReference type="EMBL" id="VOXD01000005">
    <property type="protein sequence ID" value="TXF90820.1"/>
    <property type="molecule type" value="Genomic_DNA"/>
</dbReference>
<dbReference type="PANTHER" id="PTHR43280">
    <property type="entry name" value="ARAC-FAMILY TRANSCRIPTIONAL REGULATOR"/>
    <property type="match status" value="1"/>
</dbReference>
<keyword evidence="6" id="KW-1185">Reference proteome</keyword>
<name>A0A5C7FS16_9BACT</name>
<dbReference type="Gene3D" id="1.10.10.60">
    <property type="entry name" value="Homeodomain-like"/>
    <property type="match status" value="1"/>
</dbReference>
<feature type="domain" description="HTH araC/xylS-type" evidence="4">
    <location>
        <begin position="179"/>
        <end position="276"/>
    </location>
</feature>
<evidence type="ECO:0000313" key="6">
    <source>
        <dbReference type="Proteomes" id="UP000321907"/>
    </source>
</evidence>
<sequence>MHLQYKESKTGGNLELWADDPNLKRSAFGEKANYQLTIAWNRGAAQRIYVDEIGYDLPENGLALLIVAHTFRFDRPEDIVAWGFNRDFYCIVDHDQEVSCVGFIFYGFPNPMILTPEESVVRKLSLLLPVFIDEFRDTDNLQGEMLRMLLKRLIVIVTRAAKKQLLPEATPTPEYDLSRQFSLLVEKNFREKHQVADYAAMLFKSPKTLSNVFRKLGGKTPLQFIHERIVLEGRRLLLYTDKSVAEIADELGFMESGHFSRLFKRVTGESPTALRS</sequence>
<accession>A0A5C7FS16</accession>
<evidence type="ECO:0000259" key="4">
    <source>
        <dbReference type="PROSITE" id="PS01124"/>
    </source>
</evidence>
<evidence type="ECO:0000313" key="5">
    <source>
        <dbReference type="EMBL" id="TXF90820.1"/>
    </source>
</evidence>
<dbReference type="OrthoDB" id="2666928at2"/>
<gene>
    <name evidence="5" type="ORF">FUA23_05105</name>
</gene>
<dbReference type="Pfam" id="PF12833">
    <property type="entry name" value="HTH_18"/>
    <property type="match status" value="1"/>
</dbReference>
<dbReference type="GO" id="GO:0043565">
    <property type="term" value="F:sequence-specific DNA binding"/>
    <property type="evidence" value="ECO:0007669"/>
    <property type="project" value="InterPro"/>
</dbReference>
<comment type="caution">
    <text evidence="5">The sequence shown here is derived from an EMBL/GenBank/DDBJ whole genome shotgun (WGS) entry which is preliminary data.</text>
</comment>
<dbReference type="RefSeq" id="WP_147929648.1">
    <property type="nucleotide sequence ID" value="NZ_VOXD01000005.1"/>
</dbReference>
<proteinExistence type="predicted"/>
<dbReference type="SMART" id="SM00342">
    <property type="entry name" value="HTH_ARAC"/>
    <property type="match status" value="1"/>
</dbReference>
<dbReference type="InterPro" id="IPR009057">
    <property type="entry name" value="Homeodomain-like_sf"/>
</dbReference>
<dbReference type="Proteomes" id="UP000321907">
    <property type="component" value="Unassembled WGS sequence"/>
</dbReference>
<dbReference type="GO" id="GO:0003700">
    <property type="term" value="F:DNA-binding transcription factor activity"/>
    <property type="evidence" value="ECO:0007669"/>
    <property type="project" value="InterPro"/>
</dbReference>
<dbReference type="PROSITE" id="PS01124">
    <property type="entry name" value="HTH_ARAC_FAMILY_2"/>
    <property type="match status" value="1"/>
</dbReference>
<reference evidence="5 6" key="1">
    <citation type="submission" date="2019-08" db="EMBL/GenBank/DDBJ databases">
        <title>Lewinella sp. strain SSH13 Genome sequencing and assembly.</title>
        <authorList>
            <person name="Kim I."/>
        </authorList>
    </citation>
    <scope>NUCLEOTIDE SEQUENCE [LARGE SCALE GENOMIC DNA]</scope>
    <source>
        <strain evidence="5 6">SSH13</strain>
    </source>
</reference>
<evidence type="ECO:0000256" key="2">
    <source>
        <dbReference type="ARBA" id="ARBA00023125"/>
    </source>
</evidence>
<evidence type="ECO:0000256" key="3">
    <source>
        <dbReference type="ARBA" id="ARBA00023163"/>
    </source>
</evidence>
<keyword evidence="3" id="KW-0804">Transcription</keyword>
<evidence type="ECO:0000256" key="1">
    <source>
        <dbReference type="ARBA" id="ARBA00023015"/>
    </source>
</evidence>
<dbReference type="SUPFAM" id="SSF46689">
    <property type="entry name" value="Homeodomain-like"/>
    <property type="match status" value="1"/>
</dbReference>
<dbReference type="PANTHER" id="PTHR43280:SF32">
    <property type="entry name" value="TRANSCRIPTIONAL REGULATORY PROTEIN"/>
    <property type="match status" value="1"/>
</dbReference>
<protein>
    <submittedName>
        <fullName evidence="5">Helix-turn-helix domain-containing protein</fullName>
    </submittedName>
</protein>
<organism evidence="5 6">
    <name type="scientific">Neolewinella aurantiaca</name>
    <dbReference type="NCBI Taxonomy" id="2602767"/>
    <lineage>
        <taxon>Bacteria</taxon>
        <taxon>Pseudomonadati</taxon>
        <taxon>Bacteroidota</taxon>
        <taxon>Saprospiria</taxon>
        <taxon>Saprospirales</taxon>
        <taxon>Lewinellaceae</taxon>
        <taxon>Neolewinella</taxon>
    </lineage>
</organism>